<feature type="transmembrane region" description="Helical" evidence="7">
    <location>
        <begin position="84"/>
        <end position="105"/>
    </location>
</feature>
<dbReference type="InterPro" id="IPR002771">
    <property type="entry name" value="Multi_antbiot-R_MarC"/>
</dbReference>
<gene>
    <name evidence="8" type="ORF">GCM10011340_15810</name>
</gene>
<dbReference type="PANTHER" id="PTHR33508:SF1">
    <property type="entry name" value="UPF0056 MEMBRANE PROTEIN YHCE"/>
    <property type="match status" value="1"/>
</dbReference>
<feature type="transmembrane region" description="Helical" evidence="7">
    <location>
        <begin position="20"/>
        <end position="42"/>
    </location>
</feature>
<evidence type="ECO:0000313" key="9">
    <source>
        <dbReference type="Proteomes" id="UP000658258"/>
    </source>
</evidence>
<sequence>MPDSLALQKHFAMLDFTQILSVTLILFSVIDILGSIPIIIDLRKKVGHVQSEKATIVAGILMILFLFAGDNLLALFGIDVGSFAIAGSIIMFIIGMEMILGRAFFKNEPTASNNTSVVPIAFPLIAGAGTLTTLISIKAEYDELNILVGIIINLGFVYLVLKSTNWLERKIGEGGIGILQKIFGIILLSIAIKLFKDNIANL</sequence>
<dbReference type="NCBIfam" id="TIGR00427">
    <property type="entry name" value="NAAT family transporter"/>
    <property type="match status" value="1"/>
</dbReference>
<evidence type="ECO:0000256" key="7">
    <source>
        <dbReference type="RuleBase" id="RU362048"/>
    </source>
</evidence>
<evidence type="ECO:0000256" key="4">
    <source>
        <dbReference type="ARBA" id="ARBA00022692"/>
    </source>
</evidence>
<name>A0ABQ3I7F7_9BACT</name>
<evidence type="ECO:0000313" key="8">
    <source>
        <dbReference type="EMBL" id="GHE61625.1"/>
    </source>
</evidence>
<evidence type="ECO:0000256" key="1">
    <source>
        <dbReference type="ARBA" id="ARBA00004651"/>
    </source>
</evidence>
<dbReference type="Proteomes" id="UP000658258">
    <property type="component" value="Unassembled WGS sequence"/>
</dbReference>
<feature type="transmembrane region" description="Helical" evidence="7">
    <location>
        <begin position="173"/>
        <end position="195"/>
    </location>
</feature>
<keyword evidence="4 7" id="KW-0812">Transmembrane</keyword>
<reference evidence="9" key="1">
    <citation type="journal article" date="2019" name="Int. J. Syst. Evol. Microbiol.">
        <title>The Global Catalogue of Microorganisms (GCM) 10K type strain sequencing project: providing services to taxonomists for standard genome sequencing and annotation.</title>
        <authorList>
            <consortium name="The Broad Institute Genomics Platform"/>
            <consortium name="The Broad Institute Genome Sequencing Center for Infectious Disease"/>
            <person name="Wu L."/>
            <person name="Ma J."/>
        </authorList>
    </citation>
    <scope>NUCLEOTIDE SEQUENCE [LARGE SCALE GENOMIC DNA]</scope>
    <source>
        <strain evidence="9">CGMCC 1.15111</strain>
    </source>
</reference>
<comment type="caution">
    <text evidence="8">The sequence shown here is derived from an EMBL/GenBank/DDBJ whole genome shotgun (WGS) entry which is preliminary data.</text>
</comment>
<feature type="transmembrane region" description="Helical" evidence="7">
    <location>
        <begin position="54"/>
        <end position="78"/>
    </location>
</feature>
<evidence type="ECO:0000256" key="3">
    <source>
        <dbReference type="ARBA" id="ARBA00022475"/>
    </source>
</evidence>
<feature type="transmembrane region" description="Helical" evidence="7">
    <location>
        <begin position="117"/>
        <end position="137"/>
    </location>
</feature>
<protein>
    <recommendedName>
        <fullName evidence="7">UPF0056 membrane protein</fullName>
    </recommendedName>
</protein>
<proteinExistence type="inferred from homology"/>
<evidence type="ECO:0000256" key="5">
    <source>
        <dbReference type="ARBA" id="ARBA00022989"/>
    </source>
</evidence>
<keyword evidence="3" id="KW-1003">Cell membrane</keyword>
<comment type="subcellular location">
    <subcellularLocation>
        <location evidence="1 7">Cell membrane</location>
        <topology evidence="1 7">Multi-pass membrane protein</topology>
    </subcellularLocation>
</comment>
<feature type="transmembrane region" description="Helical" evidence="7">
    <location>
        <begin position="143"/>
        <end position="161"/>
    </location>
</feature>
<evidence type="ECO:0000256" key="6">
    <source>
        <dbReference type="ARBA" id="ARBA00023136"/>
    </source>
</evidence>
<dbReference type="EMBL" id="BNAG01000002">
    <property type="protein sequence ID" value="GHE61625.1"/>
    <property type="molecule type" value="Genomic_DNA"/>
</dbReference>
<organism evidence="8 9">
    <name type="scientific">Roseivirga thermotolerans</name>
    <dbReference type="NCBI Taxonomy" id="1758176"/>
    <lineage>
        <taxon>Bacteria</taxon>
        <taxon>Pseudomonadati</taxon>
        <taxon>Bacteroidota</taxon>
        <taxon>Cytophagia</taxon>
        <taxon>Cytophagales</taxon>
        <taxon>Roseivirgaceae</taxon>
        <taxon>Roseivirga</taxon>
    </lineage>
</organism>
<accession>A0ABQ3I7F7</accession>
<dbReference type="PANTHER" id="PTHR33508">
    <property type="entry name" value="UPF0056 MEMBRANE PROTEIN YHCE"/>
    <property type="match status" value="1"/>
</dbReference>
<evidence type="ECO:0000256" key="2">
    <source>
        <dbReference type="ARBA" id="ARBA00009784"/>
    </source>
</evidence>
<comment type="similarity">
    <text evidence="2 7">Belongs to the UPF0056 (MarC) family.</text>
</comment>
<keyword evidence="6 7" id="KW-0472">Membrane</keyword>
<keyword evidence="5 7" id="KW-1133">Transmembrane helix</keyword>
<dbReference type="Pfam" id="PF01914">
    <property type="entry name" value="MarC"/>
    <property type="match status" value="1"/>
</dbReference>
<keyword evidence="9" id="KW-1185">Reference proteome</keyword>